<dbReference type="HOGENOM" id="CLU_1788937_0_0_1"/>
<dbReference type="CTD" id="20202185"/>
<reference evidence="1 3" key="2">
    <citation type="journal article" date="2013" name="Nature">
        <title>Insights into bilaterian evolution from three spiralian genomes.</title>
        <authorList>
            <person name="Simakov O."/>
            <person name="Marletaz F."/>
            <person name="Cho S.J."/>
            <person name="Edsinger-Gonzales E."/>
            <person name="Havlak P."/>
            <person name="Hellsten U."/>
            <person name="Kuo D.H."/>
            <person name="Larsson T."/>
            <person name="Lv J."/>
            <person name="Arendt D."/>
            <person name="Savage R."/>
            <person name="Osoegawa K."/>
            <person name="de Jong P."/>
            <person name="Grimwood J."/>
            <person name="Chapman J.A."/>
            <person name="Shapiro H."/>
            <person name="Aerts A."/>
            <person name="Otillar R.P."/>
            <person name="Terry A.Y."/>
            <person name="Boore J.L."/>
            <person name="Grigoriev I.V."/>
            <person name="Lindberg D.R."/>
            <person name="Seaver E.C."/>
            <person name="Weisblat D.A."/>
            <person name="Putnam N.H."/>
            <person name="Rokhsar D.S."/>
        </authorList>
    </citation>
    <scope>NUCLEOTIDE SEQUENCE</scope>
</reference>
<reference evidence="2" key="3">
    <citation type="submission" date="2015-06" db="UniProtKB">
        <authorList>
            <consortium name="EnsemblMetazoa"/>
        </authorList>
    </citation>
    <scope>IDENTIFICATION</scope>
</reference>
<dbReference type="Proteomes" id="UP000015101">
    <property type="component" value="Unassembled WGS sequence"/>
</dbReference>
<dbReference type="GeneID" id="20202185"/>
<dbReference type="EMBL" id="KB095905">
    <property type="protein sequence ID" value="ESO10169.1"/>
    <property type="molecule type" value="Genomic_DNA"/>
</dbReference>
<evidence type="ECO:0000313" key="2">
    <source>
        <dbReference type="EnsemblMetazoa" id="HelroP168037"/>
    </source>
</evidence>
<sequence>MTGLRRSSNASGQLCRCNKFCHIAKLILLTVIFESLDGRQSSKSLQTQSLSCQSNIKTEPLSPKSNTILTEVSTHEHLGGTKSNNVIVTNNIYNMNKIHLKSFKSCEFESENNGNNLEKFEKNCSSSIARDTNTEKIYKSSFKDC</sequence>
<keyword evidence="3" id="KW-1185">Reference proteome</keyword>
<gene>
    <name evidence="2" type="primary">20202185</name>
    <name evidence="1" type="ORF">HELRODRAFT_168037</name>
</gene>
<proteinExistence type="predicted"/>
<protein>
    <submittedName>
        <fullName evidence="1 2">Uncharacterized protein</fullName>
    </submittedName>
</protein>
<dbReference type="EnsemblMetazoa" id="HelroT168037">
    <property type="protein sequence ID" value="HelroP168037"/>
    <property type="gene ID" value="HelroG168037"/>
</dbReference>
<organism evidence="2 3">
    <name type="scientific">Helobdella robusta</name>
    <name type="common">Californian leech</name>
    <dbReference type="NCBI Taxonomy" id="6412"/>
    <lineage>
        <taxon>Eukaryota</taxon>
        <taxon>Metazoa</taxon>
        <taxon>Spiralia</taxon>
        <taxon>Lophotrochozoa</taxon>
        <taxon>Annelida</taxon>
        <taxon>Clitellata</taxon>
        <taxon>Hirudinea</taxon>
        <taxon>Rhynchobdellida</taxon>
        <taxon>Glossiphoniidae</taxon>
        <taxon>Helobdella</taxon>
    </lineage>
</organism>
<name>T1F035_HELRO</name>
<dbReference type="KEGG" id="hro:HELRODRAFT_168037"/>
<accession>T1F035</accession>
<evidence type="ECO:0000313" key="3">
    <source>
        <dbReference type="Proteomes" id="UP000015101"/>
    </source>
</evidence>
<dbReference type="AlphaFoldDB" id="T1F035"/>
<dbReference type="EMBL" id="AMQM01002887">
    <property type="status" value="NOT_ANNOTATED_CDS"/>
    <property type="molecule type" value="Genomic_DNA"/>
</dbReference>
<dbReference type="InParanoid" id="T1F035"/>
<evidence type="ECO:0000313" key="1">
    <source>
        <dbReference type="EMBL" id="ESO10169.1"/>
    </source>
</evidence>
<reference evidence="3" key="1">
    <citation type="submission" date="2012-12" db="EMBL/GenBank/DDBJ databases">
        <authorList>
            <person name="Hellsten U."/>
            <person name="Grimwood J."/>
            <person name="Chapman J.A."/>
            <person name="Shapiro H."/>
            <person name="Aerts A."/>
            <person name="Otillar R.P."/>
            <person name="Terry A.Y."/>
            <person name="Boore J.L."/>
            <person name="Simakov O."/>
            <person name="Marletaz F."/>
            <person name="Cho S.-J."/>
            <person name="Edsinger-Gonzales E."/>
            <person name="Havlak P."/>
            <person name="Kuo D.-H."/>
            <person name="Larsson T."/>
            <person name="Lv J."/>
            <person name="Arendt D."/>
            <person name="Savage R."/>
            <person name="Osoegawa K."/>
            <person name="de Jong P."/>
            <person name="Lindberg D.R."/>
            <person name="Seaver E.C."/>
            <person name="Weisblat D.A."/>
            <person name="Putnam N.H."/>
            <person name="Grigoriev I.V."/>
            <person name="Rokhsar D.S."/>
        </authorList>
    </citation>
    <scope>NUCLEOTIDE SEQUENCE</scope>
</reference>
<dbReference type="RefSeq" id="XP_009011983.1">
    <property type="nucleotide sequence ID" value="XM_009013735.1"/>
</dbReference>